<dbReference type="NCBIfam" id="TIGR00254">
    <property type="entry name" value="GGDEF"/>
    <property type="match status" value="1"/>
</dbReference>
<dbReference type="CDD" id="cd01949">
    <property type="entry name" value="GGDEF"/>
    <property type="match status" value="1"/>
</dbReference>
<dbReference type="InterPro" id="IPR050706">
    <property type="entry name" value="Cyclic-di-GMP_PDE-like"/>
</dbReference>
<evidence type="ECO:0000313" key="3">
    <source>
        <dbReference type="EMBL" id="MST87512.1"/>
    </source>
</evidence>
<dbReference type="PANTHER" id="PTHR33121:SF70">
    <property type="entry name" value="SIGNALING PROTEIN YKOW"/>
    <property type="match status" value="1"/>
</dbReference>
<dbReference type="PROSITE" id="PS50887">
    <property type="entry name" value="GGDEF"/>
    <property type="match status" value="1"/>
</dbReference>
<dbReference type="EMBL" id="VUMX01000021">
    <property type="protein sequence ID" value="MST87512.1"/>
    <property type="molecule type" value="Genomic_DNA"/>
</dbReference>
<evidence type="ECO:0000313" key="4">
    <source>
        <dbReference type="Proteomes" id="UP000438120"/>
    </source>
</evidence>
<dbReference type="InterPro" id="IPR043128">
    <property type="entry name" value="Rev_trsase/Diguanyl_cyclase"/>
</dbReference>
<dbReference type="Gene3D" id="3.20.20.450">
    <property type="entry name" value="EAL domain"/>
    <property type="match status" value="1"/>
</dbReference>
<reference evidence="3 4" key="1">
    <citation type="submission" date="2019-08" db="EMBL/GenBank/DDBJ databases">
        <title>In-depth cultivation of the pig gut microbiome towards novel bacterial diversity and tailored functional studies.</title>
        <authorList>
            <person name="Wylensek D."/>
            <person name="Hitch T.C.A."/>
            <person name="Clavel T."/>
        </authorList>
    </citation>
    <scope>NUCLEOTIDE SEQUENCE [LARGE SCALE GENOMIC DNA]</scope>
    <source>
        <strain evidence="3 4">Bifido-178-WT-2B</strain>
    </source>
</reference>
<proteinExistence type="predicted"/>
<dbReference type="InterPro" id="IPR029787">
    <property type="entry name" value="Nucleotide_cyclase"/>
</dbReference>
<dbReference type="Gene3D" id="3.30.70.270">
    <property type="match status" value="1"/>
</dbReference>
<dbReference type="RefSeq" id="WP_154549118.1">
    <property type="nucleotide sequence ID" value="NZ_VUMX01000021.1"/>
</dbReference>
<protein>
    <submittedName>
        <fullName evidence="3">Bifunctional diguanylate cyclase/phosphodiesterase</fullName>
    </submittedName>
</protein>
<dbReference type="InterPro" id="IPR035919">
    <property type="entry name" value="EAL_sf"/>
</dbReference>
<feature type="domain" description="GGDEF" evidence="2">
    <location>
        <begin position="140"/>
        <end position="264"/>
    </location>
</feature>
<dbReference type="GO" id="GO:0071111">
    <property type="term" value="F:cyclic-guanylate-specific phosphodiesterase activity"/>
    <property type="evidence" value="ECO:0007669"/>
    <property type="project" value="InterPro"/>
</dbReference>
<gene>
    <name evidence="3" type="ORF">FYJ62_07725</name>
</gene>
<sequence>MERYEFDPKVRESYESLSIPIAIYQTGPEGRELLLVSDGLCQMLGQSRSQLMQGTIASDLSCLPALLERKRELKAAESELIMVEYVDLTKQQERLFLTDQAYLTSQEDDYFLDRLTGLPNTNYFQSFAQKYLNELQESGQTPIVVFFDIYGMHAYNDHFGYAKGDQLLRTTARIIRAAFPNSLLVRFVEDHFVMVTADHNLLPKLKRVAKDVMDSTHGWSDGVHAGIYYCQEKIANPMTAVDNARKALKYMAGNRQQLCCVYDQKVKDKYDSRDYVLTHFNEALREGWIQAYFQPEMRAITGKLCGAEALARWVDPEKGVLSPGLFIPVLEEANLIHRLDLCIIEQTCQIIRGMKDENEPMIPISVNLSRIDFQVCDIFKEVDRLRRKYDLSPKLLKIEVTESTLTTAPEALMRAMREFQRAGYDVWMDDFGSGYSSLNNLQSYNFDLIKIDMIFLRNFASNPSVSTIVAAIIDMAKRLGIQTLCEGVETVEQADFLREVGCERLQGFLFAQPLPFEEFIEYFSDHADGYLEPVEENEYYREAGQINVLSDPTLGSNPKGEDILPIVEIEEEADGRLNLLYINESGEDLLTSKLKMDGQELQQRLLDQQSNWQRAAEQLIAVCRGNREPHSRDFIIDDQPFNLSMMKVASDGRRTLFVGVMTDLSKYDAEPWLASESGQER</sequence>
<dbReference type="CDD" id="cd01948">
    <property type="entry name" value="EAL"/>
    <property type="match status" value="1"/>
</dbReference>
<name>A0A6A8MFG3_9LACO</name>
<dbReference type="PANTHER" id="PTHR33121">
    <property type="entry name" value="CYCLIC DI-GMP PHOSPHODIESTERASE PDEF"/>
    <property type="match status" value="1"/>
</dbReference>
<dbReference type="PROSITE" id="PS50883">
    <property type="entry name" value="EAL"/>
    <property type="match status" value="1"/>
</dbReference>
<dbReference type="SUPFAM" id="SSF55073">
    <property type="entry name" value="Nucleotide cyclase"/>
    <property type="match status" value="1"/>
</dbReference>
<evidence type="ECO:0000259" key="1">
    <source>
        <dbReference type="PROSITE" id="PS50883"/>
    </source>
</evidence>
<dbReference type="SUPFAM" id="SSF141868">
    <property type="entry name" value="EAL domain-like"/>
    <property type="match status" value="1"/>
</dbReference>
<evidence type="ECO:0000259" key="2">
    <source>
        <dbReference type="PROSITE" id="PS50887"/>
    </source>
</evidence>
<dbReference type="SMART" id="SM00052">
    <property type="entry name" value="EAL"/>
    <property type="match status" value="1"/>
</dbReference>
<dbReference type="Pfam" id="PF00563">
    <property type="entry name" value="EAL"/>
    <property type="match status" value="1"/>
</dbReference>
<dbReference type="InterPro" id="IPR000160">
    <property type="entry name" value="GGDEF_dom"/>
</dbReference>
<comment type="caution">
    <text evidence="3">The sequence shown here is derived from an EMBL/GenBank/DDBJ whole genome shotgun (WGS) entry which is preliminary data.</text>
</comment>
<accession>A0A6A8MFG3</accession>
<dbReference type="Pfam" id="PF00990">
    <property type="entry name" value="GGDEF"/>
    <property type="match status" value="1"/>
</dbReference>
<dbReference type="SMART" id="SM00267">
    <property type="entry name" value="GGDEF"/>
    <property type="match status" value="1"/>
</dbReference>
<keyword evidence="4" id="KW-1185">Reference proteome</keyword>
<dbReference type="InterPro" id="IPR001633">
    <property type="entry name" value="EAL_dom"/>
</dbReference>
<organism evidence="3 4">
    <name type="scientific">Lactobacillus porci</name>
    <dbReference type="NCBI Taxonomy" id="2012477"/>
    <lineage>
        <taxon>Bacteria</taxon>
        <taxon>Bacillati</taxon>
        <taxon>Bacillota</taxon>
        <taxon>Bacilli</taxon>
        <taxon>Lactobacillales</taxon>
        <taxon>Lactobacillaceae</taxon>
        <taxon>Lactobacillus</taxon>
    </lineage>
</organism>
<dbReference type="OrthoDB" id="2624050at2"/>
<feature type="domain" description="EAL" evidence="1">
    <location>
        <begin position="273"/>
        <end position="527"/>
    </location>
</feature>
<dbReference type="Proteomes" id="UP000438120">
    <property type="component" value="Unassembled WGS sequence"/>
</dbReference>
<dbReference type="AlphaFoldDB" id="A0A6A8MFG3"/>